<dbReference type="EMBL" id="KK106590">
    <property type="protein sequence ID" value="KIY91511.1"/>
    <property type="molecule type" value="Genomic_DNA"/>
</dbReference>
<sequence>MDRLVALNAKLTAIAKGGLPKPLQSLARLPLLERMVAEMAQIFLMAPKDTGSVDLLTPEQQANVVY</sequence>
<dbReference type="Proteomes" id="UP000054498">
    <property type="component" value="Unassembled WGS sequence"/>
</dbReference>
<dbReference type="KEGG" id="mng:MNEG_16453"/>
<evidence type="ECO:0000313" key="2">
    <source>
        <dbReference type="Proteomes" id="UP000054498"/>
    </source>
</evidence>
<accession>A0A0D2LNB9</accession>
<dbReference type="OrthoDB" id="1025204at2759"/>
<gene>
    <name evidence="1" type="ORF">MNEG_16453</name>
</gene>
<evidence type="ECO:0000313" key="1">
    <source>
        <dbReference type="EMBL" id="KIY91511.1"/>
    </source>
</evidence>
<keyword evidence="2" id="KW-1185">Reference proteome</keyword>
<dbReference type="RefSeq" id="XP_013890531.1">
    <property type="nucleotide sequence ID" value="XM_014035077.1"/>
</dbReference>
<organism evidence="1 2">
    <name type="scientific">Monoraphidium neglectum</name>
    <dbReference type="NCBI Taxonomy" id="145388"/>
    <lineage>
        <taxon>Eukaryota</taxon>
        <taxon>Viridiplantae</taxon>
        <taxon>Chlorophyta</taxon>
        <taxon>core chlorophytes</taxon>
        <taxon>Chlorophyceae</taxon>
        <taxon>CS clade</taxon>
        <taxon>Sphaeropleales</taxon>
        <taxon>Selenastraceae</taxon>
        <taxon>Monoraphidium</taxon>
    </lineage>
</organism>
<protein>
    <submittedName>
        <fullName evidence="1">Uncharacterized protein</fullName>
    </submittedName>
</protein>
<proteinExistence type="predicted"/>
<reference evidence="1 2" key="1">
    <citation type="journal article" date="2013" name="BMC Genomics">
        <title>Reconstruction of the lipid metabolism for the microalga Monoraphidium neglectum from its genome sequence reveals characteristics suitable for biofuel production.</title>
        <authorList>
            <person name="Bogen C."/>
            <person name="Al-Dilaimi A."/>
            <person name="Albersmeier A."/>
            <person name="Wichmann J."/>
            <person name="Grundmann M."/>
            <person name="Rupp O."/>
            <person name="Lauersen K.J."/>
            <person name="Blifernez-Klassen O."/>
            <person name="Kalinowski J."/>
            <person name="Goesmann A."/>
            <person name="Mussgnug J.H."/>
            <person name="Kruse O."/>
        </authorList>
    </citation>
    <scope>NUCLEOTIDE SEQUENCE [LARGE SCALE GENOMIC DNA]</scope>
    <source>
        <strain evidence="1 2">SAG 48.87</strain>
    </source>
</reference>
<name>A0A0D2LNB9_9CHLO</name>
<dbReference type="GeneID" id="25734214"/>
<dbReference type="AlphaFoldDB" id="A0A0D2LNB9"/>